<dbReference type="EMBL" id="ACYE01000208">
    <property type="protein sequence ID" value="EFE41171.1"/>
    <property type="molecule type" value="Genomic_DNA"/>
</dbReference>
<dbReference type="RefSeq" id="XP_003021789.1">
    <property type="nucleotide sequence ID" value="XM_003021743.1"/>
</dbReference>
<accession>D4DAH3</accession>
<dbReference type="HOGENOM" id="CLU_005212_1_0_1"/>
<name>D4DAH3_TRIVH</name>
<evidence type="ECO:0000256" key="3">
    <source>
        <dbReference type="ARBA" id="ARBA00023242"/>
    </source>
</evidence>
<keyword evidence="6" id="KW-1185">Reference proteome</keyword>
<dbReference type="GO" id="GO:0006355">
    <property type="term" value="P:regulation of DNA-templated transcription"/>
    <property type="evidence" value="ECO:0007669"/>
    <property type="project" value="InterPro"/>
</dbReference>
<evidence type="ECO:0008006" key="7">
    <source>
        <dbReference type="Google" id="ProtNLM"/>
    </source>
</evidence>
<organism evidence="5 6">
    <name type="scientific">Trichophyton verrucosum (strain HKI 0517)</name>
    <dbReference type="NCBI Taxonomy" id="663202"/>
    <lineage>
        <taxon>Eukaryota</taxon>
        <taxon>Fungi</taxon>
        <taxon>Dikarya</taxon>
        <taxon>Ascomycota</taxon>
        <taxon>Pezizomycotina</taxon>
        <taxon>Eurotiomycetes</taxon>
        <taxon>Eurotiomycetidae</taxon>
        <taxon>Onygenales</taxon>
        <taxon>Arthrodermataceae</taxon>
        <taxon>Trichophyton</taxon>
    </lineage>
</organism>
<dbReference type="PANTHER" id="PTHR13213:SF2">
    <property type="entry name" value="MYB-BINDING PROTEIN 1A"/>
    <property type="match status" value="1"/>
</dbReference>
<comment type="subcellular location">
    <subcellularLocation>
        <location evidence="1">Nucleus</location>
    </subcellularLocation>
</comment>
<evidence type="ECO:0000313" key="6">
    <source>
        <dbReference type="Proteomes" id="UP000008383"/>
    </source>
</evidence>
<sequence>MSSLNPKKRRRERVNVDVKLVEIYDDLSNENDEIRLKAAGELLSRFTPEANPAPEDVEKALLRLFRGLCSSRKAARLGFSIALTELLSILFGQAEGEQKSGLAGWDVSKAIDLLESNTNTTSAESGQEERDHHFGRLFGAEAILKSSILFQPDVPFENWTRLLSLVFELAKKKPWLREECGYIIFYAICDIGARNRGTKYVDSALAALCGNNLAKTPEGIAIWLAAMDLSCSPPVVFPSGVWSHDNPLNSREKASLAKIMKESSGQDASNDEESKVKNPGVWNPKLPFAWAPILTKLYSTAGGKGQVEGKGKKDKTAQLSFLDFWTEVVDCGLFAAASSEERKYWGFLVFMKVLNEASIEVASQIFTQNFMRCLMNQLAVEDRYLHKIAVKAAKSIQARASKEPDFAYPALCGLMGPRGAVNFDQIAKVKVVEKIVADVSHTAIKQLMPFFEGLIVNPEADVKAAASRRQLIANFLQTIVKSFITSAKEDDSDELDSAVQEIVLTLARYTYFSSDTAKPPISDATRELFRNKIMASLNIVISNQKRPSDIAYKVVQKIRDMEEAGDSGKSIIDMSDSISESVHSAFKTLKKINKKGKQEDGQQNQAAQGLKLLYSLTILQVYNGDADAASMLDELKMCYDKFLSHKKSSDEESGQASDALVEILLSFASKPSHLFRKMSEQVFGAFADKLTPTGLQSLLAILDAKESLAGQQELFDRNDDEDEGEEDDNDELDSDVEMIDGSDVEVIDGESDSASDESEEEDEEEDEGDEENEQNLAEFDAKLAAALGTHRADKDLEASDGSDDGSDMGDDDMEALDAQLVKVFQAREQASSKKKDKKDAKETMINFKNRVLDLLEIYIKKCHSKSLALEIIVPLLQLLRRSSVQQLVQKTANVLREYTRLCKGPGVPKVESDETVWGMLREVHSEAMHSASGPHAASCSQASLLLVKVLVAHDKESVSGIVDIYADTRKKQLLSNKCHVQASFFSDWNSWCVSACKQLKN</sequence>
<dbReference type="InterPro" id="IPR007015">
    <property type="entry name" value="DNA_pol_V/MYBBP1A"/>
</dbReference>
<evidence type="ECO:0000256" key="1">
    <source>
        <dbReference type="ARBA" id="ARBA00004123"/>
    </source>
</evidence>
<feature type="region of interest" description="Disordered" evidence="4">
    <location>
        <begin position="790"/>
        <end position="812"/>
    </location>
</feature>
<evidence type="ECO:0000313" key="5">
    <source>
        <dbReference type="EMBL" id="EFE41171.1"/>
    </source>
</evidence>
<feature type="compositionally biased region" description="Acidic residues" evidence="4">
    <location>
        <begin position="718"/>
        <end position="773"/>
    </location>
</feature>
<dbReference type="GO" id="GO:0005730">
    <property type="term" value="C:nucleolus"/>
    <property type="evidence" value="ECO:0007669"/>
    <property type="project" value="InterPro"/>
</dbReference>
<dbReference type="AlphaFoldDB" id="D4DAH3"/>
<dbReference type="KEGG" id="tve:TRV_04120"/>
<dbReference type="GeneID" id="9578669"/>
<gene>
    <name evidence="5" type="ORF">TRV_04120</name>
</gene>
<comment type="similarity">
    <text evidence="2">Belongs to the MYBBP1A family.</text>
</comment>
<evidence type="ECO:0000256" key="4">
    <source>
        <dbReference type="SAM" id="MobiDB-lite"/>
    </source>
</evidence>
<feature type="region of interest" description="Disordered" evidence="4">
    <location>
        <begin position="715"/>
        <end position="774"/>
    </location>
</feature>
<dbReference type="SUPFAM" id="SSF48371">
    <property type="entry name" value="ARM repeat"/>
    <property type="match status" value="1"/>
</dbReference>
<proteinExistence type="inferred from homology"/>
<dbReference type="GO" id="GO:0000182">
    <property type="term" value="F:rDNA binding"/>
    <property type="evidence" value="ECO:0007669"/>
    <property type="project" value="TreeGrafter"/>
</dbReference>
<evidence type="ECO:0000256" key="2">
    <source>
        <dbReference type="ARBA" id="ARBA00006809"/>
    </source>
</evidence>
<protein>
    <recommendedName>
        <fullName evidence="7">DNA polymerase V</fullName>
    </recommendedName>
</protein>
<dbReference type="Pfam" id="PF04931">
    <property type="entry name" value="DNA_pol_phi"/>
    <property type="match status" value="1"/>
</dbReference>
<dbReference type="Proteomes" id="UP000008383">
    <property type="component" value="Unassembled WGS sequence"/>
</dbReference>
<reference evidence="6" key="1">
    <citation type="journal article" date="2011" name="Genome Biol.">
        <title>Comparative and functional genomics provide insights into the pathogenicity of dermatophytic fungi.</title>
        <authorList>
            <person name="Burmester A."/>
            <person name="Shelest E."/>
            <person name="Gloeckner G."/>
            <person name="Heddergott C."/>
            <person name="Schindler S."/>
            <person name="Staib P."/>
            <person name="Heidel A."/>
            <person name="Felder M."/>
            <person name="Petzold A."/>
            <person name="Szafranski K."/>
            <person name="Feuermann M."/>
            <person name="Pedruzzi I."/>
            <person name="Priebe S."/>
            <person name="Groth M."/>
            <person name="Winkler R."/>
            <person name="Li W."/>
            <person name="Kniemeyer O."/>
            <person name="Schroeckh V."/>
            <person name="Hertweck C."/>
            <person name="Hube B."/>
            <person name="White T.C."/>
            <person name="Platzer M."/>
            <person name="Guthke R."/>
            <person name="Heitman J."/>
            <person name="Woestemeyer J."/>
            <person name="Zipfel P.F."/>
            <person name="Monod M."/>
            <person name="Brakhage A.A."/>
        </authorList>
    </citation>
    <scope>NUCLEOTIDE SEQUENCE [LARGE SCALE GENOMIC DNA]</scope>
    <source>
        <strain evidence="6">HKI 0517</strain>
    </source>
</reference>
<dbReference type="OrthoDB" id="342531at2759"/>
<dbReference type="InterPro" id="IPR016024">
    <property type="entry name" value="ARM-type_fold"/>
</dbReference>
<dbReference type="PANTHER" id="PTHR13213">
    <property type="entry name" value="MYB-BINDING PROTEIN 1A FAMILY MEMBER"/>
    <property type="match status" value="1"/>
</dbReference>
<feature type="compositionally biased region" description="Acidic residues" evidence="4">
    <location>
        <begin position="798"/>
        <end position="812"/>
    </location>
</feature>
<comment type="caution">
    <text evidence="5">The sequence shown here is derived from an EMBL/GenBank/DDBJ whole genome shotgun (WGS) entry which is preliminary data.</text>
</comment>
<keyword evidence="3" id="KW-0539">Nucleus</keyword>